<feature type="domain" description="Sugar 3,4-ketoisomerase QdtA cupin" evidence="1">
    <location>
        <begin position="3"/>
        <end position="48"/>
    </location>
</feature>
<proteinExistence type="predicted"/>
<gene>
    <name evidence="2" type="ORF">LEP1GSC194_1394</name>
</gene>
<comment type="caution">
    <text evidence="2">The sequence shown here is derived from an EMBL/GenBank/DDBJ whole genome shotgun (WGS) entry which is preliminary data.</text>
</comment>
<dbReference type="InterPro" id="IPR011051">
    <property type="entry name" value="RmlC_Cupin_sf"/>
</dbReference>
<name>M6CK29_9LEPT</name>
<evidence type="ECO:0000259" key="1">
    <source>
        <dbReference type="Pfam" id="PF05523"/>
    </source>
</evidence>
<sequence>MDGGLLIPPGIWSTQQYLDLGSVLLVLCDRGYEDEDYIRNYDEFLEWVKNQK</sequence>
<accession>M6CK29</accession>
<dbReference type="InterPro" id="IPR008894">
    <property type="entry name" value="QdtA_cupin_dom"/>
</dbReference>
<reference evidence="2 3" key="1">
    <citation type="submission" date="2013-01" db="EMBL/GenBank/DDBJ databases">
        <authorList>
            <person name="Harkins D.M."/>
            <person name="Durkin A.S."/>
            <person name="Brinkac L.M."/>
            <person name="Haft D.H."/>
            <person name="Selengut J.D."/>
            <person name="Sanka R."/>
            <person name="DePew J."/>
            <person name="Purushe J."/>
            <person name="Galloway R.L."/>
            <person name="Vinetz J.M."/>
            <person name="Sutton G.G."/>
            <person name="Nierman W.C."/>
            <person name="Fouts D.E."/>
        </authorList>
    </citation>
    <scope>NUCLEOTIDE SEQUENCE [LARGE SCALE GENOMIC DNA]</scope>
    <source>
        <strain evidence="2 3">79601</strain>
    </source>
</reference>
<dbReference type="Gene3D" id="2.60.120.10">
    <property type="entry name" value="Jelly Rolls"/>
    <property type="match status" value="1"/>
</dbReference>
<dbReference type="Pfam" id="PF05523">
    <property type="entry name" value="FdtA"/>
    <property type="match status" value="1"/>
</dbReference>
<protein>
    <submittedName>
        <fullName evidence="2">WxcM-like domain protein</fullName>
    </submittedName>
</protein>
<evidence type="ECO:0000313" key="2">
    <source>
        <dbReference type="EMBL" id="EMJ92094.1"/>
    </source>
</evidence>
<organism evidence="2 3">
    <name type="scientific">Leptospira alstonii serovar Sichuan str. 79601</name>
    <dbReference type="NCBI Taxonomy" id="1218565"/>
    <lineage>
        <taxon>Bacteria</taxon>
        <taxon>Pseudomonadati</taxon>
        <taxon>Spirochaetota</taxon>
        <taxon>Spirochaetia</taxon>
        <taxon>Leptospirales</taxon>
        <taxon>Leptospiraceae</taxon>
        <taxon>Leptospira</taxon>
    </lineage>
</organism>
<dbReference type="SUPFAM" id="SSF51182">
    <property type="entry name" value="RmlC-like cupins"/>
    <property type="match status" value="1"/>
</dbReference>
<dbReference type="InterPro" id="IPR014710">
    <property type="entry name" value="RmlC-like_jellyroll"/>
</dbReference>
<dbReference type="EMBL" id="ANIK01000093">
    <property type="protein sequence ID" value="EMJ92094.1"/>
    <property type="molecule type" value="Genomic_DNA"/>
</dbReference>
<dbReference type="Proteomes" id="UP000011988">
    <property type="component" value="Unassembled WGS sequence"/>
</dbReference>
<dbReference type="PATRIC" id="fig|1218565.3.peg.3747"/>
<dbReference type="AlphaFoldDB" id="M6CK29"/>
<evidence type="ECO:0000313" key="3">
    <source>
        <dbReference type="Proteomes" id="UP000011988"/>
    </source>
</evidence>